<dbReference type="InterPro" id="IPR000572">
    <property type="entry name" value="OxRdtase_Mopterin-bd_dom"/>
</dbReference>
<keyword evidence="3" id="KW-1185">Reference proteome</keyword>
<sequence>MLLHGIGVGHGIVGGGAAVAEEGRIPPGQFVTERWPILHAGRVPEIDLESWRLELFGRVEEPVQFTYSELMALPQTSYRCDIHCVTTWSKYDNLFEGVAVREVLRRVRLLPDARYVLVHAYGGWTTNLPLEELLKEGVLLAHSHGGKSLTPKHGWPLRLVVPHLYFWKSAKWVRGLEFLAEDVPGYWEERGYHMLGDPWRSQRYRDDPEWVNGDLQRAQRGVFRWYVDGER</sequence>
<dbReference type="HOGENOM" id="CLU_094953_0_0_9"/>
<dbReference type="InterPro" id="IPR036374">
    <property type="entry name" value="OxRdtase_Mopterin-bd_sf"/>
</dbReference>
<proteinExistence type="predicted"/>
<accession>D5WTW4</accession>
<dbReference type="EMBL" id="CP002017">
    <property type="protein sequence ID" value="ADG05284.1"/>
    <property type="molecule type" value="Genomic_DNA"/>
</dbReference>
<dbReference type="PANTHER" id="PTHR43032">
    <property type="entry name" value="PROTEIN-METHIONINE-SULFOXIDE REDUCTASE"/>
    <property type="match status" value="1"/>
</dbReference>
<reference evidence="2 3" key="1">
    <citation type="journal article" date="2011" name="Stand. Genomic Sci.">
        <title>Complete genome sequence of the thermophilic, hydrogen-oxidizing Bacillus tusciae type strain (T2) and reclassification in the new genus, Kyrpidia gen. nov. as Kyrpidia tusciae comb. nov. and emendation of the family Alicyclobacillaceae da Costa and Rainey, 2010.</title>
        <authorList>
            <person name="Klenk H.P."/>
            <person name="Lapidus A."/>
            <person name="Chertkov O."/>
            <person name="Copeland A."/>
            <person name="Del Rio T.G."/>
            <person name="Nolan M."/>
            <person name="Lucas S."/>
            <person name="Chen F."/>
            <person name="Tice H."/>
            <person name="Cheng J.F."/>
            <person name="Han C."/>
            <person name="Bruce D."/>
            <person name="Goodwin L."/>
            <person name="Pitluck S."/>
            <person name="Pati A."/>
            <person name="Ivanova N."/>
            <person name="Mavromatis K."/>
            <person name="Daum C."/>
            <person name="Chen A."/>
            <person name="Palaniappan K."/>
            <person name="Chang Y.J."/>
            <person name="Land M."/>
            <person name="Hauser L."/>
            <person name="Jeffries C.D."/>
            <person name="Detter J.C."/>
            <person name="Rohde M."/>
            <person name="Abt B."/>
            <person name="Pukall R."/>
            <person name="Goker M."/>
            <person name="Bristow J."/>
            <person name="Markowitz V."/>
            <person name="Hugenholtz P."/>
            <person name="Eisen J.A."/>
        </authorList>
    </citation>
    <scope>NUCLEOTIDE SEQUENCE [LARGE SCALE GENOMIC DNA]</scope>
    <source>
        <strain evidence="2 3">DSM 2912</strain>
    </source>
</reference>
<dbReference type="CDD" id="cd02109">
    <property type="entry name" value="arch_bact_SO_family_Moco"/>
    <property type="match status" value="1"/>
</dbReference>
<dbReference type="KEGG" id="bts:Btus_0516"/>
<dbReference type="eggNOG" id="COG2041">
    <property type="taxonomic scope" value="Bacteria"/>
</dbReference>
<protein>
    <submittedName>
        <fullName evidence="2">Oxidoreductase molybdopterin binding protein</fullName>
    </submittedName>
</protein>
<dbReference type="PANTHER" id="PTHR43032:SF4">
    <property type="entry name" value="OXIDOREDUCTASE MOLYBDOPTERIN-BINDING DOMAIN-CONTAINING PROTEIN"/>
    <property type="match status" value="1"/>
</dbReference>
<dbReference type="Proteomes" id="UP000002368">
    <property type="component" value="Chromosome"/>
</dbReference>
<dbReference type="SUPFAM" id="SSF56524">
    <property type="entry name" value="Oxidoreductase molybdopterin-binding domain"/>
    <property type="match status" value="1"/>
</dbReference>
<evidence type="ECO:0000313" key="2">
    <source>
        <dbReference type="EMBL" id="ADG05284.1"/>
    </source>
</evidence>
<dbReference type="Gene3D" id="3.90.420.10">
    <property type="entry name" value="Oxidoreductase, molybdopterin-binding domain"/>
    <property type="match status" value="1"/>
</dbReference>
<gene>
    <name evidence="2" type="ordered locus">Btus_0516</name>
</gene>
<evidence type="ECO:0000313" key="3">
    <source>
        <dbReference type="Proteomes" id="UP000002368"/>
    </source>
</evidence>
<dbReference type="STRING" id="562970.Btus_0516"/>
<organism evidence="2 3">
    <name type="scientific">Kyrpidia tusciae (strain DSM 2912 / NBRC 15312 / T2)</name>
    <name type="common">Bacillus tusciae</name>
    <dbReference type="NCBI Taxonomy" id="562970"/>
    <lineage>
        <taxon>Bacteria</taxon>
        <taxon>Bacillati</taxon>
        <taxon>Bacillota</taxon>
        <taxon>Bacilli</taxon>
        <taxon>Bacillales</taxon>
        <taxon>Alicyclobacillaceae</taxon>
        <taxon>Kyrpidia</taxon>
    </lineage>
</organism>
<feature type="domain" description="Oxidoreductase molybdopterin-binding" evidence="1">
    <location>
        <begin position="41"/>
        <end position="187"/>
    </location>
</feature>
<evidence type="ECO:0000259" key="1">
    <source>
        <dbReference type="Pfam" id="PF00174"/>
    </source>
</evidence>
<dbReference type="Pfam" id="PF00174">
    <property type="entry name" value="Oxidored_molyb"/>
    <property type="match status" value="1"/>
</dbReference>
<dbReference type="AlphaFoldDB" id="D5WTW4"/>
<name>D5WTW4_KYRT2</name>